<dbReference type="Ensembl" id="ENSCCNT00000008140.1">
    <property type="protein sequence ID" value="ENSCCNP00000006203.1"/>
    <property type="gene ID" value="ENSCCNG00000006543.1"/>
</dbReference>
<dbReference type="GO" id="GO:0019814">
    <property type="term" value="C:immunoglobulin complex"/>
    <property type="evidence" value="ECO:0007669"/>
    <property type="project" value="UniProtKB-KW"/>
</dbReference>
<evidence type="ECO:0000256" key="2">
    <source>
        <dbReference type="ARBA" id="ARBA00023130"/>
    </source>
</evidence>
<protein>
    <recommendedName>
        <fullName evidence="5">Immunoglobulin V-set domain-containing protein</fullName>
    </recommendedName>
</protein>
<dbReference type="GO" id="GO:0005886">
    <property type="term" value="C:plasma membrane"/>
    <property type="evidence" value="ECO:0007669"/>
    <property type="project" value="UniProtKB-ARBA"/>
</dbReference>
<evidence type="ECO:0008006" key="5">
    <source>
        <dbReference type="Google" id="ProtNLM"/>
    </source>
</evidence>
<accession>A0A8C0WCY4</accession>
<dbReference type="InterPro" id="IPR050150">
    <property type="entry name" value="IgV_Light_Chain"/>
</dbReference>
<dbReference type="Gene3D" id="2.60.40.10">
    <property type="entry name" value="Immunoglobulins"/>
    <property type="match status" value="1"/>
</dbReference>
<keyword evidence="3" id="KW-1280">Immunoglobulin</keyword>
<proteinExistence type="predicted"/>
<dbReference type="SUPFAM" id="SSF48726">
    <property type="entry name" value="Immunoglobulin"/>
    <property type="match status" value="1"/>
</dbReference>
<dbReference type="GO" id="GO:0005576">
    <property type="term" value="C:extracellular region"/>
    <property type="evidence" value="ECO:0007669"/>
    <property type="project" value="UniProtKB-ARBA"/>
</dbReference>
<sequence>MCNVIHLFLFTYSMSDARYDISMTQSLFSLSASPRDRVTITFRASQGITWYQQKSGKAPKYLIHGAKRLECGIPSRFRGCRFGTEFTLTISRLEAENVTTCYCQKYNSYPHTVIQVIK</sequence>
<keyword evidence="2" id="KW-1064">Adaptive immunity</keyword>
<evidence type="ECO:0000256" key="1">
    <source>
        <dbReference type="ARBA" id="ARBA00022859"/>
    </source>
</evidence>
<dbReference type="GO" id="GO:0002250">
    <property type="term" value="P:adaptive immune response"/>
    <property type="evidence" value="ECO:0007669"/>
    <property type="project" value="UniProtKB-KW"/>
</dbReference>
<dbReference type="FunFam" id="2.60.40.10:FF:000212">
    <property type="entry name" value="Immunoglobulin kappa chain variable 12-38"/>
    <property type="match status" value="1"/>
</dbReference>
<dbReference type="InterPro" id="IPR036179">
    <property type="entry name" value="Ig-like_dom_sf"/>
</dbReference>
<dbReference type="PANTHER" id="PTHR23267">
    <property type="entry name" value="IMMUNOGLOBULIN LIGHT CHAIN"/>
    <property type="match status" value="1"/>
</dbReference>
<reference evidence="4" key="1">
    <citation type="submission" date="2023-09" db="UniProtKB">
        <authorList>
            <consortium name="Ensembl"/>
        </authorList>
    </citation>
    <scope>IDENTIFICATION</scope>
</reference>
<keyword evidence="1" id="KW-0391">Immunity</keyword>
<dbReference type="InterPro" id="IPR013783">
    <property type="entry name" value="Ig-like_fold"/>
</dbReference>
<evidence type="ECO:0000256" key="3">
    <source>
        <dbReference type="ARBA" id="ARBA00043265"/>
    </source>
</evidence>
<name>A0A8C0WCY4_CASCN</name>
<dbReference type="AlphaFoldDB" id="A0A8C0WCY4"/>
<evidence type="ECO:0000313" key="4">
    <source>
        <dbReference type="Ensembl" id="ENSCCNP00000006203.1"/>
    </source>
</evidence>
<organism evidence="4">
    <name type="scientific">Castor canadensis</name>
    <name type="common">American beaver</name>
    <dbReference type="NCBI Taxonomy" id="51338"/>
    <lineage>
        <taxon>Eukaryota</taxon>
        <taxon>Metazoa</taxon>
        <taxon>Chordata</taxon>
        <taxon>Craniata</taxon>
        <taxon>Vertebrata</taxon>
        <taxon>Euteleostomi</taxon>
        <taxon>Mammalia</taxon>
        <taxon>Eutheria</taxon>
        <taxon>Euarchontoglires</taxon>
        <taxon>Glires</taxon>
        <taxon>Rodentia</taxon>
        <taxon>Castorimorpha</taxon>
        <taxon>Castoridae</taxon>
        <taxon>Castor</taxon>
    </lineage>
</organism>